<keyword evidence="4" id="KW-1185">Reference proteome</keyword>
<organism evidence="3 4">
    <name type="scientific">Alkalicoccus luteus</name>
    <dbReference type="NCBI Taxonomy" id="1237094"/>
    <lineage>
        <taxon>Bacteria</taxon>
        <taxon>Bacillati</taxon>
        <taxon>Bacillota</taxon>
        <taxon>Bacilli</taxon>
        <taxon>Bacillales</taxon>
        <taxon>Bacillaceae</taxon>
        <taxon>Alkalicoccus</taxon>
    </lineage>
</organism>
<keyword evidence="2" id="KW-0732">Signal</keyword>
<name>A0A969TU30_9BACI</name>
<comment type="caution">
    <text evidence="3">The sequence shown here is derived from an EMBL/GenBank/DDBJ whole genome shotgun (WGS) entry which is preliminary data.</text>
</comment>
<accession>A0A969TU30</accession>
<protein>
    <submittedName>
        <fullName evidence="3">Uncharacterized protein</fullName>
    </submittedName>
</protein>
<evidence type="ECO:0000313" key="4">
    <source>
        <dbReference type="Proteomes" id="UP000752012"/>
    </source>
</evidence>
<evidence type="ECO:0000256" key="1">
    <source>
        <dbReference type="SAM" id="MobiDB-lite"/>
    </source>
</evidence>
<evidence type="ECO:0000256" key="2">
    <source>
        <dbReference type="SAM" id="SignalP"/>
    </source>
</evidence>
<feature type="chain" id="PRO_5037929091" evidence="2">
    <location>
        <begin position="25"/>
        <end position="178"/>
    </location>
</feature>
<dbReference type="EMBL" id="JAATHJ010000005">
    <property type="protein sequence ID" value="NJP36910.1"/>
    <property type="molecule type" value="Genomic_DNA"/>
</dbReference>
<dbReference type="AlphaFoldDB" id="A0A969TU30"/>
<dbReference type="Proteomes" id="UP000752012">
    <property type="component" value="Unassembled WGS sequence"/>
</dbReference>
<feature type="signal peptide" evidence="2">
    <location>
        <begin position="1"/>
        <end position="24"/>
    </location>
</feature>
<proteinExistence type="predicted"/>
<feature type="region of interest" description="Disordered" evidence="1">
    <location>
        <begin position="157"/>
        <end position="178"/>
    </location>
</feature>
<dbReference type="RefSeq" id="WP_168005206.1">
    <property type="nucleotide sequence ID" value="NZ_JAATHJ010000005.1"/>
</dbReference>
<evidence type="ECO:0000313" key="3">
    <source>
        <dbReference type="EMBL" id="NJP36910.1"/>
    </source>
</evidence>
<reference evidence="3 4" key="1">
    <citation type="submission" date="2020-03" db="EMBL/GenBank/DDBJ databases">
        <title>Assessment of the enzymatic potential of alkaline-tolerant lipase obtained from Bacillus luteus H11 (technogenic soil) for the bioremediation of saline soils contaminated with petroleum substances.</title>
        <authorList>
            <person name="Kalwasinska A."/>
        </authorList>
    </citation>
    <scope>NUCLEOTIDE SEQUENCE [LARGE SCALE GENOMIC DNA]</scope>
    <source>
        <strain evidence="3 4">H11</strain>
    </source>
</reference>
<gene>
    <name evidence="3" type="ORF">HCN83_04845</name>
</gene>
<sequence length="178" mass="19307">MAKRIAFAMMVCVSAAAVILIVSADVGQEAEGEPIPEEVQTAAEEGTHALGDEQAVMLEAAESSLPEHVPSFIYIESAIMRAALAGMREYDEFLDAEEMTEETAVIIRFPDNEAFIYDIYIDRGDGEEALEAKNSSGGAVMRATLPESIPDGSTLIIRDPLDRENPPQAVYELPAEEE</sequence>